<dbReference type="InterPro" id="IPR021908">
    <property type="entry name" value="YfbK_C"/>
</dbReference>
<dbReference type="InterPro" id="IPR041916">
    <property type="entry name" value="Anti_sigma_zinc_sf"/>
</dbReference>
<dbReference type="AlphaFoldDB" id="A0A7M2X3L3"/>
<evidence type="ECO:0000313" key="3">
    <source>
        <dbReference type="EMBL" id="QOV91601.1"/>
    </source>
</evidence>
<dbReference type="Proteomes" id="UP000593765">
    <property type="component" value="Chromosome"/>
</dbReference>
<dbReference type="InterPro" id="IPR022156">
    <property type="entry name" value="Uncharacterised_YfbK_N"/>
</dbReference>
<dbReference type="EMBL" id="CP063458">
    <property type="protein sequence ID" value="QOV91601.1"/>
    <property type="molecule type" value="Genomic_DNA"/>
</dbReference>
<dbReference type="RefSeq" id="WP_206294901.1">
    <property type="nucleotide sequence ID" value="NZ_CP063458.1"/>
</dbReference>
<keyword evidence="4" id="KW-1185">Reference proteome</keyword>
<proteinExistence type="predicted"/>
<protein>
    <submittedName>
        <fullName evidence="3">von Willebrand factor type A domain-containing protein</fullName>
    </submittedName>
</protein>
<accession>A0A7M2X3L3</accession>
<feature type="domain" description="Uncharacterised protein YfbK N-terminal" evidence="2">
    <location>
        <begin position="233"/>
        <end position="295"/>
    </location>
</feature>
<evidence type="ECO:0000259" key="1">
    <source>
        <dbReference type="Pfam" id="PF12034"/>
    </source>
</evidence>
<dbReference type="Gene3D" id="1.10.10.1320">
    <property type="entry name" value="Anti-sigma factor, zinc-finger domain"/>
    <property type="match status" value="1"/>
</dbReference>
<gene>
    <name evidence="3" type="ORF">IPV69_09660</name>
</gene>
<reference evidence="3 4" key="1">
    <citation type="submission" date="2020-10" db="EMBL/GenBank/DDBJ databases">
        <title>Wide distribution of Phycisphaera-like planctomycetes from WD2101 soil group in peatlands and genome analysis of the first cultivated representative.</title>
        <authorList>
            <person name="Dedysh S.N."/>
            <person name="Beletsky A.V."/>
            <person name="Ivanova A."/>
            <person name="Kulichevskaya I.S."/>
            <person name="Suzina N.E."/>
            <person name="Philippov D.A."/>
            <person name="Rakitin A.L."/>
            <person name="Mardanov A.V."/>
            <person name="Ravin N.V."/>
        </authorList>
    </citation>
    <scope>NUCLEOTIDE SEQUENCE [LARGE SCALE GENOMIC DNA]</scope>
    <source>
        <strain evidence="3 4">M1803</strain>
    </source>
</reference>
<organism evidence="3 4">
    <name type="scientific">Humisphaera borealis</name>
    <dbReference type="NCBI Taxonomy" id="2807512"/>
    <lineage>
        <taxon>Bacteria</taxon>
        <taxon>Pseudomonadati</taxon>
        <taxon>Planctomycetota</taxon>
        <taxon>Phycisphaerae</taxon>
        <taxon>Tepidisphaerales</taxon>
        <taxon>Tepidisphaeraceae</taxon>
        <taxon>Humisphaera</taxon>
    </lineage>
</organism>
<dbReference type="Pfam" id="PF12450">
    <property type="entry name" value="vWF_A"/>
    <property type="match status" value="1"/>
</dbReference>
<evidence type="ECO:0000313" key="4">
    <source>
        <dbReference type="Proteomes" id="UP000593765"/>
    </source>
</evidence>
<evidence type="ECO:0000259" key="2">
    <source>
        <dbReference type="Pfam" id="PF12450"/>
    </source>
</evidence>
<dbReference type="Pfam" id="PF12034">
    <property type="entry name" value="YfbK_C"/>
    <property type="match status" value="1"/>
</dbReference>
<name>A0A7M2X3L3_9BACT</name>
<dbReference type="KEGG" id="hbs:IPV69_09660"/>
<sequence>MATDPNNFDPTDDALLTAYALGELEGADAAAAERLLAAHPSAQASVDDVRRTASWLSDAFKTEPDVGLTAIHIASIERQLAHLAEADAPQPEPIPLRRNWGLWGSVAASTLIVATVMASILPQIFKENRLQPAGGGGAGAGNGGDVSTPATPGILNGLMMSNAPSATGGKVAAPSDGTDASDWPILKTSAGGMPWPAIISRQTGFYEPAFVVPSDFPLAIVPPTPSYPHIQGKGSLAVVQSSLSAGRLPSPQSVRADELVNALKYDGPVQESSEAVSATIETAVCPWNSGHLLVRVAVRTSDQPAMPKKGLPGDNEPTVPFAPGIVPLVRDLRLMVEVNPAAAAGYRVIGYENGPRSWGEWAGRDDHEVIAPGTAFTALLEVVPTGQALPESSKPAEPRKYRKREPMIVTTTELLTVAVEYRQGPDTESAKLDLPVSVEAQAIELASPDFRAAAGAAALGLSLRRADPSNDPLLETSIKLLADVTATAPAADRQNLLELARKIKGMGQPAKE</sequence>
<feature type="domain" description="Uncharacterized protein YfbK C-terminal" evidence="1">
    <location>
        <begin position="326"/>
        <end position="504"/>
    </location>
</feature>